<evidence type="ECO:0000256" key="2">
    <source>
        <dbReference type="ARBA" id="ARBA00010447"/>
    </source>
</evidence>
<keyword evidence="4 8" id="KW-0808">Transferase</keyword>
<dbReference type="EMBL" id="MIYY01000011">
    <property type="protein sequence ID" value="OIR23389.1"/>
    <property type="molecule type" value="Genomic_DNA"/>
</dbReference>
<evidence type="ECO:0000256" key="3">
    <source>
        <dbReference type="ARBA" id="ARBA00012239"/>
    </source>
</evidence>
<dbReference type="Proteomes" id="UP000183138">
    <property type="component" value="Unassembled WGS sequence"/>
</dbReference>
<dbReference type="CDD" id="cd06453">
    <property type="entry name" value="SufS_like"/>
    <property type="match status" value="1"/>
</dbReference>
<gene>
    <name evidence="10" type="ORF">BEU00_03025</name>
</gene>
<evidence type="ECO:0000313" key="10">
    <source>
        <dbReference type="EMBL" id="OIR23389.1"/>
    </source>
</evidence>
<comment type="catalytic activity">
    <reaction evidence="6 8">
        <text>(sulfur carrier)-H + L-cysteine = (sulfur carrier)-SH + L-alanine</text>
        <dbReference type="Rhea" id="RHEA:43892"/>
        <dbReference type="Rhea" id="RHEA-COMP:14737"/>
        <dbReference type="Rhea" id="RHEA-COMP:14739"/>
        <dbReference type="ChEBI" id="CHEBI:29917"/>
        <dbReference type="ChEBI" id="CHEBI:35235"/>
        <dbReference type="ChEBI" id="CHEBI:57972"/>
        <dbReference type="ChEBI" id="CHEBI:64428"/>
        <dbReference type="EC" id="2.8.1.7"/>
    </reaction>
</comment>
<dbReference type="InterPro" id="IPR015424">
    <property type="entry name" value="PyrdxlP-dep_Trfase"/>
</dbReference>
<dbReference type="InterPro" id="IPR020578">
    <property type="entry name" value="Aminotrans_V_PyrdxlP_BS"/>
</dbReference>
<dbReference type="AlphaFoldDB" id="A0A1J5U3N8"/>
<dbReference type="GO" id="GO:0006534">
    <property type="term" value="P:cysteine metabolic process"/>
    <property type="evidence" value="ECO:0007669"/>
    <property type="project" value="UniProtKB-UniRule"/>
</dbReference>
<dbReference type="InterPro" id="IPR015421">
    <property type="entry name" value="PyrdxlP-dep_Trfase_major"/>
</dbReference>
<dbReference type="Gene3D" id="3.40.640.10">
    <property type="entry name" value="Type I PLP-dependent aspartate aminotransferase-like (Major domain)"/>
    <property type="match status" value="1"/>
</dbReference>
<sequence length="400" mass="44881">MIKDQFPILSKNINNKPLIYLDNASTTQKPLSVIEEIKDYYESTNSNIHRGVHHLSQKATDLYEKSREKIQKFIGAKSSKEIIFVRGATEAVNLVANSYVRALLSEGDNIIISQMEHHANIVPWQIIAKEKKAEIRVIPINDLGELILEEIDSLIDDKTKFVSLNHVSNSLGTVNPIQKLIQKAHENDIRIMIDGAQAVQHMKVDVSLLDVDFYCFSGHKMYGPTGIGILYGKKEILDKMQPYQGGGDMIKSVTFEKTIYNDVPHIFEAGTPNIAGAIGLSKAIEFIEEITLDKIEKHEMDLLNYATEKIRNMEHVKIIGNSEEKASVISFVIEGIHPHDIGTIMDNLGIAIRAGHHCTQPIMDFYEVPATARASFAIYNTKEDVDKLVEGIKKTKEVFA</sequence>
<comment type="function">
    <text evidence="8">Catalyzes the removal of elemental sulfur and selenium atoms from L-cysteine, L-cystine, L-selenocysteine, and L-selenocystine to produce L-alanine.</text>
</comment>
<dbReference type="GO" id="GO:0031071">
    <property type="term" value="F:cysteine desulfurase activity"/>
    <property type="evidence" value="ECO:0007669"/>
    <property type="project" value="UniProtKB-UniRule"/>
</dbReference>
<evidence type="ECO:0000256" key="7">
    <source>
        <dbReference type="RuleBase" id="RU004504"/>
    </source>
</evidence>
<evidence type="ECO:0000259" key="9">
    <source>
        <dbReference type="Pfam" id="PF00266"/>
    </source>
</evidence>
<feature type="domain" description="Aminotransferase class V" evidence="9">
    <location>
        <begin position="19"/>
        <end position="388"/>
    </location>
</feature>
<name>A0A1J5U3N8_9ARCH</name>
<dbReference type="SUPFAM" id="SSF53383">
    <property type="entry name" value="PLP-dependent transferases"/>
    <property type="match status" value="1"/>
</dbReference>
<dbReference type="InterPro" id="IPR000192">
    <property type="entry name" value="Aminotrans_V_dom"/>
</dbReference>
<dbReference type="GO" id="GO:0030170">
    <property type="term" value="F:pyridoxal phosphate binding"/>
    <property type="evidence" value="ECO:0007669"/>
    <property type="project" value="UniProtKB-UniRule"/>
</dbReference>
<dbReference type="Pfam" id="PF00266">
    <property type="entry name" value="Aminotran_5"/>
    <property type="match status" value="1"/>
</dbReference>
<dbReference type="EC" id="2.8.1.7" evidence="3 8"/>
<dbReference type="PROSITE" id="PS00595">
    <property type="entry name" value="AA_TRANSFER_CLASS_5"/>
    <property type="match status" value="1"/>
</dbReference>
<protein>
    <recommendedName>
        <fullName evidence="3 8">Cysteine desulfurase</fullName>
        <ecNumber evidence="3 8">2.8.1.7</ecNumber>
    </recommendedName>
</protein>
<evidence type="ECO:0000256" key="1">
    <source>
        <dbReference type="ARBA" id="ARBA00001933"/>
    </source>
</evidence>
<proteinExistence type="inferred from homology"/>
<dbReference type="PIRSF" id="PIRSF005572">
    <property type="entry name" value="NifS"/>
    <property type="match status" value="1"/>
</dbReference>
<dbReference type="InterPro" id="IPR015422">
    <property type="entry name" value="PyrdxlP-dep_Trfase_small"/>
</dbReference>
<evidence type="ECO:0000256" key="5">
    <source>
        <dbReference type="ARBA" id="ARBA00022898"/>
    </source>
</evidence>
<dbReference type="NCBIfam" id="TIGR01979">
    <property type="entry name" value="sufS"/>
    <property type="match status" value="1"/>
</dbReference>
<dbReference type="InterPro" id="IPR016454">
    <property type="entry name" value="Cysteine_dSase"/>
</dbReference>
<accession>A0A1J5U3N8</accession>
<organism evidence="10 11">
    <name type="scientific">Marine Group III euryarchaeote CG-Epi3</name>
    <dbReference type="NCBI Taxonomy" id="1888997"/>
    <lineage>
        <taxon>Archaea</taxon>
        <taxon>Methanobacteriati</taxon>
        <taxon>Thermoplasmatota</taxon>
        <taxon>Thermoplasmata</taxon>
        <taxon>Candidatus Thermoprofundales</taxon>
    </lineage>
</organism>
<comment type="cofactor">
    <cofactor evidence="1 7">
        <name>pyridoxal 5'-phosphate</name>
        <dbReference type="ChEBI" id="CHEBI:597326"/>
    </cofactor>
</comment>
<dbReference type="InterPro" id="IPR010970">
    <property type="entry name" value="Cys_dSase_SufS"/>
</dbReference>
<reference evidence="10 11" key="1">
    <citation type="submission" date="2016-08" db="EMBL/GenBank/DDBJ databases">
        <title>New Insights into Marine Group III Euryarchaeota, from dark to light.</title>
        <authorList>
            <person name="Haro-Moreno J.M."/>
            <person name="Rodriguez-Valera F."/>
            <person name="Lopez-Garcia P."/>
            <person name="Moreira D."/>
            <person name="Martin-Cuadrado A.B."/>
        </authorList>
    </citation>
    <scope>NUCLEOTIDE SEQUENCE [LARGE SCALE GENOMIC DNA]</scope>
    <source>
        <strain evidence="10">CG-Epi3</strain>
    </source>
</reference>
<evidence type="ECO:0000256" key="8">
    <source>
        <dbReference type="RuleBase" id="RU004506"/>
    </source>
</evidence>
<evidence type="ECO:0000256" key="4">
    <source>
        <dbReference type="ARBA" id="ARBA00022679"/>
    </source>
</evidence>
<evidence type="ECO:0000313" key="11">
    <source>
        <dbReference type="Proteomes" id="UP000183138"/>
    </source>
</evidence>
<comment type="caution">
    <text evidence="10">The sequence shown here is derived from an EMBL/GenBank/DDBJ whole genome shotgun (WGS) entry which is preliminary data.</text>
</comment>
<dbReference type="Gene3D" id="3.90.1150.10">
    <property type="entry name" value="Aspartate Aminotransferase, domain 1"/>
    <property type="match status" value="1"/>
</dbReference>
<comment type="similarity">
    <text evidence="2 8">Belongs to the class-V pyridoxal-phosphate-dependent aminotransferase family. Csd subfamily.</text>
</comment>
<keyword evidence="5 8" id="KW-0663">Pyridoxal phosphate</keyword>
<dbReference type="PANTHER" id="PTHR43586:SF8">
    <property type="entry name" value="CYSTEINE DESULFURASE 1, CHLOROPLASTIC"/>
    <property type="match status" value="1"/>
</dbReference>
<evidence type="ECO:0000256" key="6">
    <source>
        <dbReference type="ARBA" id="ARBA00050776"/>
    </source>
</evidence>
<dbReference type="PANTHER" id="PTHR43586">
    <property type="entry name" value="CYSTEINE DESULFURASE"/>
    <property type="match status" value="1"/>
</dbReference>